<keyword evidence="3" id="KW-1185">Reference proteome</keyword>
<keyword evidence="1" id="KW-0472">Membrane</keyword>
<dbReference type="GO" id="GO:0016020">
    <property type="term" value="C:membrane"/>
    <property type="evidence" value="ECO:0007669"/>
    <property type="project" value="InterPro"/>
</dbReference>
<keyword evidence="1" id="KW-1133">Transmembrane helix</keyword>
<feature type="transmembrane region" description="Helical" evidence="1">
    <location>
        <begin position="150"/>
        <end position="169"/>
    </location>
</feature>
<dbReference type="RefSeq" id="WP_135151820.1">
    <property type="nucleotide sequence ID" value="NZ_SOMN01000008.1"/>
</dbReference>
<feature type="transmembrane region" description="Helical" evidence="1">
    <location>
        <begin position="290"/>
        <end position="312"/>
    </location>
</feature>
<dbReference type="Pfam" id="PF05975">
    <property type="entry name" value="EcsB"/>
    <property type="match status" value="1"/>
</dbReference>
<dbReference type="EMBL" id="SOMN01000008">
    <property type="protein sequence ID" value="TFE27876.1"/>
    <property type="molecule type" value="Genomic_DNA"/>
</dbReference>
<feature type="transmembrane region" description="Helical" evidence="1">
    <location>
        <begin position="318"/>
        <end position="339"/>
    </location>
</feature>
<gene>
    <name evidence="2" type="ORF">E2980_08830</name>
</gene>
<feature type="transmembrane region" description="Helical" evidence="1">
    <location>
        <begin position="68"/>
        <end position="85"/>
    </location>
</feature>
<feature type="transmembrane region" description="Helical" evidence="1">
    <location>
        <begin position="105"/>
        <end position="130"/>
    </location>
</feature>
<name>A0A4Y8M0X9_9BACL</name>
<dbReference type="Proteomes" id="UP000297900">
    <property type="component" value="Unassembled WGS sequence"/>
</dbReference>
<feature type="transmembrane region" description="Helical" evidence="1">
    <location>
        <begin position="34"/>
        <end position="56"/>
    </location>
</feature>
<feature type="transmembrane region" description="Helical" evidence="1">
    <location>
        <begin position="181"/>
        <end position="199"/>
    </location>
</feature>
<evidence type="ECO:0000313" key="2">
    <source>
        <dbReference type="EMBL" id="TFE27876.1"/>
    </source>
</evidence>
<feature type="transmembrane region" description="Helical" evidence="1">
    <location>
        <begin position="390"/>
        <end position="406"/>
    </location>
</feature>
<sequence>MRDGDQEEQLGFLRSLRNNRAAAFRNEIVPHFRYVFQSGFGLFVSAIFFTALVWYVDFIKAVPENWPADWVGVAVIALAVIKAPLRTYFRPADPVFLLAMEGRVIQAYLMPALLKAIWMAVLRIIVVFALYVPIYERAPMTAEIADNHPVVVRGFIFAILAGCCVYAGWRERKPAARSWRLGLRLARVVLTVIVVAAILLKPLMLAIPLTIIGMLVMLLLWRLPEQHALPWEKLIDEEAAARRRWMSFLGWFVDVPTETSKPARRRWIAWAGDFLLWQHRWSWHFLYAKVFLRGETFGAFLRWTVLAGIIIAATSNNVLAAGVIYGIAILIGGLQLSELKRVRFVETAATVPLAPEGRLVAASAIARTAGLVMTLLLGIAGFISSFPLDVWLPIVIGGILWCGWWMPRKIAKHSDEDDL</sequence>
<organism evidence="2 3">
    <name type="scientific">Cohnella luojiensis</name>
    <dbReference type="NCBI Taxonomy" id="652876"/>
    <lineage>
        <taxon>Bacteria</taxon>
        <taxon>Bacillati</taxon>
        <taxon>Bacillota</taxon>
        <taxon>Bacilli</taxon>
        <taxon>Bacillales</taxon>
        <taxon>Paenibacillaceae</taxon>
        <taxon>Cohnella</taxon>
    </lineage>
</organism>
<dbReference type="InterPro" id="IPR010288">
    <property type="entry name" value="EcsB_ABC"/>
</dbReference>
<protein>
    <submittedName>
        <fullName evidence="2">ABC transporter permease</fullName>
    </submittedName>
</protein>
<feature type="transmembrane region" description="Helical" evidence="1">
    <location>
        <begin position="359"/>
        <end position="384"/>
    </location>
</feature>
<feature type="transmembrane region" description="Helical" evidence="1">
    <location>
        <begin position="205"/>
        <end position="223"/>
    </location>
</feature>
<dbReference type="AlphaFoldDB" id="A0A4Y8M0X9"/>
<evidence type="ECO:0000313" key="3">
    <source>
        <dbReference type="Proteomes" id="UP000297900"/>
    </source>
</evidence>
<reference evidence="2 3" key="1">
    <citation type="submission" date="2019-03" db="EMBL/GenBank/DDBJ databases">
        <title>Cohnella endophytica sp. nov., a novel endophytic bacterium isolated from bark of Sonneratia apetala.</title>
        <authorList>
            <person name="Tuo L."/>
        </authorList>
    </citation>
    <scope>NUCLEOTIDE SEQUENCE [LARGE SCALE GENOMIC DNA]</scope>
    <source>
        <strain evidence="2 3">CCTCC AB 208254</strain>
    </source>
</reference>
<keyword evidence="1" id="KW-0812">Transmembrane</keyword>
<proteinExistence type="predicted"/>
<dbReference type="OrthoDB" id="2447941at2"/>
<evidence type="ECO:0000256" key="1">
    <source>
        <dbReference type="SAM" id="Phobius"/>
    </source>
</evidence>
<comment type="caution">
    <text evidence="2">The sequence shown here is derived from an EMBL/GenBank/DDBJ whole genome shotgun (WGS) entry which is preliminary data.</text>
</comment>
<accession>A0A4Y8M0X9</accession>